<feature type="domain" description="Major facilitator superfamily (MFS) profile" evidence="8">
    <location>
        <begin position="212"/>
        <end position="406"/>
    </location>
</feature>
<dbReference type="EMBL" id="FMDM01000003">
    <property type="protein sequence ID" value="SCG46959.1"/>
    <property type="molecule type" value="Genomic_DNA"/>
</dbReference>
<accession>A0A1C5HLU2</accession>
<keyword evidence="3" id="KW-1003">Cell membrane</keyword>
<evidence type="ECO:0000313" key="10">
    <source>
        <dbReference type="Proteomes" id="UP000199360"/>
    </source>
</evidence>
<feature type="transmembrane region" description="Helical" evidence="7">
    <location>
        <begin position="368"/>
        <end position="389"/>
    </location>
</feature>
<dbReference type="Gene3D" id="1.20.1250.20">
    <property type="entry name" value="MFS general substrate transporter like domains"/>
    <property type="match status" value="2"/>
</dbReference>
<evidence type="ECO:0000259" key="8">
    <source>
        <dbReference type="PROSITE" id="PS50850"/>
    </source>
</evidence>
<feature type="transmembrane region" description="Helical" evidence="7">
    <location>
        <begin position="39"/>
        <end position="61"/>
    </location>
</feature>
<keyword evidence="2" id="KW-0813">Transport</keyword>
<reference evidence="10" key="1">
    <citation type="submission" date="2016-06" db="EMBL/GenBank/DDBJ databases">
        <authorList>
            <person name="Varghese N."/>
            <person name="Submissions Spin"/>
        </authorList>
    </citation>
    <scope>NUCLEOTIDE SEQUENCE [LARGE SCALE GENOMIC DNA]</scope>
    <source>
        <strain evidence="10">DSM 45647</strain>
    </source>
</reference>
<dbReference type="PANTHER" id="PTHR23513:SF6">
    <property type="entry name" value="MAJOR FACILITATOR SUPERFAMILY ASSOCIATED DOMAIN-CONTAINING PROTEIN"/>
    <property type="match status" value="1"/>
</dbReference>
<keyword evidence="4 7" id="KW-0812">Transmembrane</keyword>
<evidence type="ECO:0000256" key="1">
    <source>
        <dbReference type="ARBA" id="ARBA00004651"/>
    </source>
</evidence>
<evidence type="ECO:0000256" key="4">
    <source>
        <dbReference type="ARBA" id="ARBA00022692"/>
    </source>
</evidence>
<dbReference type="PROSITE" id="PS50850">
    <property type="entry name" value="MFS"/>
    <property type="match status" value="1"/>
</dbReference>
<gene>
    <name evidence="9" type="ORF">GA0070213_103298</name>
</gene>
<dbReference type="AlphaFoldDB" id="A0A1C5HLU2"/>
<feature type="transmembrane region" description="Helical" evidence="7">
    <location>
        <begin position="248"/>
        <end position="268"/>
    </location>
</feature>
<keyword evidence="6 7" id="KW-0472">Membrane</keyword>
<evidence type="ECO:0000256" key="3">
    <source>
        <dbReference type="ARBA" id="ARBA00022475"/>
    </source>
</evidence>
<feature type="transmembrane region" description="Helical" evidence="7">
    <location>
        <begin position="136"/>
        <end position="158"/>
    </location>
</feature>
<dbReference type="CDD" id="cd06173">
    <property type="entry name" value="MFS_MefA_like"/>
    <property type="match status" value="1"/>
</dbReference>
<keyword evidence="5 7" id="KW-1133">Transmembrane helix</keyword>
<evidence type="ECO:0000313" key="9">
    <source>
        <dbReference type="EMBL" id="SCG46959.1"/>
    </source>
</evidence>
<dbReference type="InterPro" id="IPR022324">
    <property type="entry name" value="Bacilysin_exporter_BacE_put"/>
</dbReference>
<dbReference type="InterPro" id="IPR036259">
    <property type="entry name" value="MFS_trans_sf"/>
</dbReference>
<dbReference type="PRINTS" id="PR01988">
    <property type="entry name" value="EXPORTERBACE"/>
</dbReference>
<feature type="transmembrane region" description="Helical" evidence="7">
    <location>
        <begin position="206"/>
        <end position="228"/>
    </location>
</feature>
<feature type="transmembrane region" description="Helical" evidence="7">
    <location>
        <begin position="164"/>
        <end position="185"/>
    </location>
</feature>
<dbReference type="RefSeq" id="WP_091059441.1">
    <property type="nucleotide sequence ID" value="NZ_FMDM01000003.1"/>
</dbReference>
<name>A0A1C5HLU2_9ACTN</name>
<protein>
    <submittedName>
        <fullName evidence="9">Predicted arabinose efflux permease, MFS family</fullName>
    </submittedName>
</protein>
<evidence type="ECO:0000256" key="2">
    <source>
        <dbReference type="ARBA" id="ARBA00022448"/>
    </source>
</evidence>
<dbReference type="SUPFAM" id="SSF103473">
    <property type="entry name" value="MFS general substrate transporter"/>
    <property type="match status" value="1"/>
</dbReference>
<keyword evidence="10" id="KW-1185">Reference proteome</keyword>
<dbReference type="GO" id="GO:0005886">
    <property type="term" value="C:plasma membrane"/>
    <property type="evidence" value="ECO:0007669"/>
    <property type="project" value="UniProtKB-SubCell"/>
</dbReference>
<sequence>MSLIRGNVAFRRYWSARLVSYLGDQLARTALLIAAYDRYGGTAVALLLLATTAPRLLGPLLGALADRFDQRRLMVGCDLTQALLYLTLALLAPPLPVLLAAVTAATLAATAFTPAGRSLLPRLVGQERLPAANAQLAVGMNIGFAAGPALGGLMLATIDLTSTLIVDAATFVASALLIGGVRGLSAPGAPTPPREPYRQVLGAGMHVVRTSGVVRAVSIGFLVLVTFAALDNLALVPLGRTALAADEVMIGLLGTAYGVGMVLGPMLLARAGGRTRMQFVLYGAVLALGVGTLVTGVSPVIGVALVGQALAGAGAGWHHVASDTLIQQHVPAERLGVVFGTVYMFPYGAEVLAYLAGASLLGAIGPRWLLAVSGVGILATLALVVPLLTRALGGRVGRRAAVAAVA</sequence>
<proteinExistence type="predicted"/>
<dbReference type="InterPro" id="IPR020846">
    <property type="entry name" value="MFS_dom"/>
</dbReference>
<dbReference type="InterPro" id="IPR010290">
    <property type="entry name" value="TM_effector"/>
</dbReference>
<dbReference type="OrthoDB" id="4204059at2"/>
<dbReference type="GO" id="GO:0022857">
    <property type="term" value="F:transmembrane transporter activity"/>
    <property type="evidence" value="ECO:0007669"/>
    <property type="project" value="InterPro"/>
</dbReference>
<organism evidence="9 10">
    <name type="scientific">Micromonospora humi</name>
    <dbReference type="NCBI Taxonomy" id="745366"/>
    <lineage>
        <taxon>Bacteria</taxon>
        <taxon>Bacillati</taxon>
        <taxon>Actinomycetota</taxon>
        <taxon>Actinomycetes</taxon>
        <taxon>Micromonosporales</taxon>
        <taxon>Micromonosporaceae</taxon>
        <taxon>Micromonospora</taxon>
    </lineage>
</organism>
<evidence type="ECO:0000256" key="6">
    <source>
        <dbReference type="ARBA" id="ARBA00023136"/>
    </source>
</evidence>
<dbReference type="Proteomes" id="UP000199360">
    <property type="component" value="Unassembled WGS sequence"/>
</dbReference>
<evidence type="ECO:0000256" key="5">
    <source>
        <dbReference type="ARBA" id="ARBA00022989"/>
    </source>
</evidence>
<dbReference type="PANTHER" id="PTHR23513">
    <property type="entry name" value="INTEGRAL MEMBRANE EFFLUX PROTEIN-RELATED"/>
    <property type="match status" value="1"/>
</dbReference>
<feature type="transmembrane region" description="Helical" evidence="7">
    <location>
        <begin position="73"/>
        <end position="91"/>
    </location>
</feature>
<dbReference type="Pfam" id="PF05977">
    <property type="entry name" value="MFS_3"/>
    <property type="match status" value="1"/>
</dbReference>
<comment type="subcellular location">
    <subcellularLocation>
        <location evidence="1">Cell membrane</location>
        <topology evidence="1">Multi-pass membrane protein</topology>
    </subcellularLocation>
</comment>
<dbReference type="STRING" id="745366.GA0070213_103298"/>
<evidence type="ECO:0000256" key="7">
    <source>
        <dbReference type="SAM" id="Phobius"/>
    </source>
</evidence>
<feature type="transmembrane region" description="Helical" evidence="7">
    <location>
        <begin position="280"/>
        <end position="306"/>
    </location>
</feature>